<dbReference type="AlphaFoldDB" id="A0A655A784"/>
<evidence type="ECO:0000313" key="3">
    <source>
        <dbReference type="Proteomes" id="UP000050164"/>
    </source>
</evidence>
<name>A0A655A784_MYCTX</name>
<protein>
    <submittedName>
        <fullName evidence="2">Uncharacterized protein</fullName>
    </submittedName>
</protein>
<reference evidence="2 3" key="1">
    <citation type="submission" date="2015-03" db="EMBL/GenBank/DDBJ databases">
        <authorList>
            <consortium name="Pathogen Informatics"/>
        </authorList>
    </citation>
    <scope>NUCLEOTIDE SEQUENCE [LARGE SCALE GENOMIC DNA]</scope>
    <source>
        <strain evidence="2 3">Bir 185</strain>
    </source>
</reference>
<organism evidence="2 3">
    <name type="scientific">Mycobacterium tuberculosis</name>
    <dbReference type="NCBI Taxonomy" id="1773"/>
    <lineage>
        <taxon>Bacteria</taxon>
        <taxon>Bacillati</taxon>
        <taxon>Actinomycetota</taxon>
        <taxon>Actinomycetes</taxon>
        <taxon>Mycobacteriales</taxon>
        <taxon>Mycobacteriaceae</taxon>
        <taxon>Mycobacterium</taxon>
        <taxon>Mycobacterium tuberculosis complex</taxon>
    </lineage>
</organism>
<dbReference type="EMBL" id="CNFT01000597">
    <property type="protein sequence ID" value="CKR98601.1"/>
    <property type="molecule type" value="Genomic_DNA"/>
</dbReference>
<feature type="compositionally biased region" description="Polar residues" evidence="1">
    <location>
        <begin position="31"/>
        <end position="43"/>
    </location>
</feature>
<gene>
    <name evidence="2" type="ORF">ERS027659_02476</name>
</gene>
<accession>A0A655A784</accession>
<feature type="region of interest" description="Disordered" evidence="1">
    <location>
        <begin position="21"/>
        <end position="43"/>
    </location>
</feature>
<evidence type="ECO:0000256" key="1">
    <source>
        <dbReference type="SAM" id="MobiDB-lite"/>
    </source>
</evidence>
<proteinExistence type="predicted"/>
<evidence type="ECO:0000313" key="2">
    <source>
        <dbReference type="EMBL" id="CKR98601.1"/>
    </source>
</evidence>
<sequence length="72" mass="7675">MPVIRATTTAAEAMPCWADGTTRRVADDSGPITSPNPKPATTRSVCIAGTVNNPRMLCRSANRSTGQWEISQ</sequence>
<dbReference type="Proteomes" id="UP000050164">
    <property type="component" value="Unassembled WGS sequence"/>
</dbReference>